<dbReference type="RefSeq" id="WP_116919337.1">
    <property type="nucleotide sequence ID" value="NZ_QEKQ01000006.1"/>
</dbReference>
<proteinExistence type="predicted"/>
<protein>
    <recommendedName>
        <fullName evidence="3">Porin</fullName>
    </recommendedName>
</protein>
<organism evidence="1 2">
    <name type="scientific">Tamilnaduibacter salinus</name>
    <dbReference type="NCBI Taxonomy" id="1484056"/>
    <lineage>
        <taxon>Bacteria</taxon>
        <taxon>Pseudomonadati</taxon>
        <taxon>Pseudomonadota</taxon>
        <taxon>Gammaproteobacteria</taxon>
        <taxon>Pseudomonadales</taxon>
        <taxon>Marinobacteraceae</taxon>
        <taxon>Tamilnaduibacter</taxon>
    </lineage>
</organism>
<comment type="caution">
    <text evidence="1">The sequence shown here is derived from an EMBL/GenBank/DDBJ whole genome shotgun (WGS) entry which is preliminary data.</text>
</comment>
<evidence type="ECO:0008006" key="3">
    <source>
        <dbReference type="Google" id="ProtNLM"/>
    </source>
</evidence>
<gene>
    <name evidence="1" type="ORF">C8D92_106178</name>
</gene>
<accession>A0A2U1CVZ7</accession>
<sequence length="92" mass="10196">MSSIRNYVYEDATTTTYIDEDISTPFGTRSGSFAAVNTGAEHENNTNVMVNYQWSPVQNVNMGVELQHFMVDELSGADGDASRVLFAGQYNF</sequence>
<evidence type="ECO:0000313" key="2">
    <source>
        <dbReference type="Proteomes" id="UP000245887"/>
    </source>
</evidence>
<dbReference type="Proteomes" id="UP000245887">
    <property type="component" value="Unassembled WGS sequence"/>
</dbReference>
<evidence type="ECO:0000313" key="1">
    <source>
        <dbReference type="EMBL" id="PVY75917.1"/>
    </source>
</evidence>
<reference evidence="1 2" key="1">
    <citation type="submission" date="2018-04" db="EMBL/GenBank/DDBJ databases">
        <title>Genomic Encyclopedia of Type Strains, Phase IV (KMG-IV): sequencing the most valuable type-strain genomes for metagenomic binning, comparative biology and taxonomic classification.</title>
        <authorList>
            <person name="Goeker M."/>
        </authorList>
    </citation>
    <scope>NUCLEOTIDE SEQUENCE [LARGE SCALE GENOMIC DNA]</scope>
    <source>
        <strain evidence="1 2">DSM 28688</strain>
    </source>
</reference>
<dbReference type="AlphaFoldDB" id="A0A2U1CVZ7"/>
<dbReference type="EMBL" id="QEKQ01000006">
    <property type="protein sequence ID" value="PVY75917.1"/>
    <property type="molecule type" value="Genomic_DNA"/>
</dbReference>
<name>A0A2U1CVZ7_9GAMM</name>